<reference evidence="2 4" key="2">
    <citation type="submission" date="2019-09" db="EMBL/GenBank/DDBJ databases">
        <title>Distinct polysaccharide growth profiles of human intestinal Prevotella copri isolates.</title>
        <authorList>
            <person name="Fehlner-Peach H."/>
            <person name="Magnabosco C."/>
            <person name="Raghavan V."/>
            <person name="Scher J.U."/>
            <person name="Tett A."/>
            <person name="Cox L.M."/>
            <person name="Gottsegen C."/>
            <person name="Watters A."/>
            <person name="Wiltshire- Gordon J.D."/>
            <person name="Segata N."/>
            <person name="Bonneau R."/>
            <person name="Littman D.R."/>
        </authorList>
    </citation>
    <scope>NUCLEOTIDE SEQUENCE [LARGE SCALE GENOMIC DNA]</scope>
    <source>
        <strain evidence="2">IK21513</strain>
        <strain evidence="4">iK21513</strain>
    </source>
</reference>
<proteinExistence type="predicted"/>
<comment type="caution">
    <text evidence="3">The sequence shown here is derived from an EMBL/GenBank/DDBJ whole genome shotgun (WGS) entry which is preliminary data.</text>
</comment>
<protein>
    <submittedName>
        <fullName evidence="3">Uncharacterized protein</fullName>
    </submittedName>
</protein>
<dbReference type="AlphaFoldDB" id="A0A6A7VYW5"/>
<evidence type="ECO:0000313" key="3">
    <source>
        <dbReference type="EMBL" id="MST78685.1"/>
    </source>
</evidence>
<organism evidence="3 5">
    <name type="scientific">Segatella copri</name>
    <dbReference type="NCBI Taxonomy" id="165179"/>
    <lineage>
        <taxon>Bacteria</taxon>
        <taxon>Pseudomonadati</taxon>
        <taxon>Bacteroidota</taxon>
        <taxon>Bacteroidia</taxon>
        <taxon>Bacteroidales</taxon>
        <taxon>Prevotellaceae</taxon>
        <taxon>Segatella</taxon>
    </lineage>
</organism>
<dbReference type="EMBL" id="JAPDUS010000011">
    <property type="protein sequence ID" value="MCW4093449.1"/>
    <property type="molecule type" value="Genomic_DNA"/>
</dbReference>
<evidence type="ECO:0000313" key="2">
    <source>
        <dbReference type="EMBL" id="MQN09419.1"/>
    </source>
</evidence>
<accession>A0A6A7VYW5</accession>
<dbReference type="RefSeq" id="WP_153080645.1">
    <property type="nucleotide sequence ID" value="NZ_JAPDUQ010000002.1"/>
</dbReference>
<reference evidence="3 5" key="1">
    <citation type="submission" date="2019-08" db="EMBL/GenBank/DDBJ databases">
        <title>In-depth cultivation of the pig gut microbiome towards novel bacterial diversity and tailored functional studies.</title>
        <authorList>
            <person name="Wylensek D."/>
            <person name="Hitch T.C.A."/>
            <person name="Clavel T."/>
        </authorList>
    </citation>
    <scope>NUCLEOTIDE SEQUENCE [LARGE SCALE GENOMIC DNA]</scope>
    <source>
        <strain evidence="3 5">LKV-178-WT-2C</strain>
    </source>
</reference>
<gene>
    <name evidence="2" type="ORF">F7D97_05570</name>
    <name evidence="3" type="ORF">FYJ72_13750</name>
    <name evidence="1" type="ORF">ONT05_07740</name>
</gene>
<evidence type="ECO:0000313" key="4">
    <source>
        <dbReference type="Proteomes" id="UP000406735"/>
    </source>
</evidence>
<dbReference type="EMBL" id="VUNF01000040">
    <property type="protein sequence ID" value="MST78685.1"/>
    <property type="molecule type" value="Genomic_DNA"/>
</dbReference>
<evidence type="ECO:0000313" key="5">
    <source>
        <dbReference type="Proteomes" id="UP000450161"/>
    </source>
</evidence>
<dbReference type="EMBL" id="VZCY01000044">
    <property type="protein sequence ID" value="MQN09419.1"/>
    <property type="molecule type" value="Genomic_DNA"/>
</dbReference>
<reference evidence="1" key="3">
    <citation type="submission" date="2022-11" db="EMBL/GenBank/DDBJ databases">
        <title>Genomic repertoires linked with pathogenic potency of arthritogenic Prevotella copri isolated from the gut of rheumatoid arthritis patients.</title>
        <authorList>
            <person name="Nii T."/>
            <person name="Maeda Y."/>
            <person name="Motooka D."/>
            <person name="Naito M."/>
            <person name="Matsumoto Y."/>
            <person name="Ogawa T."/>
            <person name="Oguro-Igashira E."/>
            <person name="Kishikawa T."/>
            <person name="Yamashita M."/>
            <person name="Koizumi S."/>
            <person name="Kurakawa T."/>
            <person name="Okumura R."/>
            <person name="Kayama H."/>
            <person name="Murakami M."/>
            <person name="Sakaguchi T."/>
            <person name="Das B."/>
            <person name="Nakamura S."/>
            <person name="Okada Y."/>
            <person name="Kumanogoh A."/>
            <person name="Takeda K."/>
        </authorList>
    </citation>
    <scope>NUCLEOTIDE SEQUENCE</scope>
    <source>
        <strain evidence="1">N016-13</strain>
    </source>
</reference>
<dbReference type="Proteomes" id="UP000450161">
    <property type="component" value="Unassembled WGS sequence"/>
</dbReference>
<name>A0A6A7VYW5_9BACT</name>
<evidence type="ECO:0000313" key="1">
    <source>
        <dbReference type="EMBL" id="MCW4093449.1"/>
    </source>
</evidence>
<sequence length="145" mass="17355">MTKGRSYINSYADRIMRENMIEEVGTLLDLMMNEDMMTPKEIHMEFGVDPKTIAALRKKKTSITFESIRKFCYVIGYYLMKEEAARERKIRWGRDKEQKKKDEMNEINKLKERYEKIYGMMASFVEDLYKKKDLRQVVKNESLPG</sequence>
<dbReference type="Proteomes" id="UP000406735">
    <property type="component" value="Unassembled WGS sequence"/>
</dbReference>
<dbReference type="Proteomes" id="UP001209074">
    <property type="component" value="Unassembled WGS sequence"/>
</dbReference>